<organism evidence="1 2">
    <name type="scientific">Acaulospora colombiana</name>
    <dbReference type="NCBI Taxonomy" id="27376"/>
    <lineage>
        <taxon>Eukaryota</taxon>
        <taxon>Fungi</taxon>
        <taxon>Fungi incertae sedis</taxon>
        <taxon>Mucoromycota</taxon>
        <taxon>Glomeromycotina</taxon>
        <taxon>Glomeromycetes</taxon>
        <taxon>Diversisporales</taxon>
        <taxon>Acaulosporaceae</taxon>
        <taxon>Acaulospora</taxon>
    </lineage>
</organism>
<protein>
    <submittedName>
        <fullName evidence="1">10913_t:CDS:1</fullName>
    </submittedName>
</protein>
<evidence type="ECO:0000313" key="2">
    <source>
        <dbReference type="Proteomes" id="UP000789525"/>
    </source>
</evidence>
<sequence>MYWRMIHEYTSGRANERYSRGVIQCLNWETYVSKSLCSRLIAPATPALWPNEALGPKTRERFMEG</sequence>
<name>A0ACA9MHM6_9GLOM</name>
<comment type="caution">
    <text evidence="1">The sequence shown here is derived from an EMBL/GenBank/DDBJ whole genome shotgun (WGS) entry which is preliminary data.</text>
</comment>
<gene>
    <name evidence="1" type="ORF">ACOLOM_LOCUS6270</name>
</gene>
<dbReference type="Proteomes" id="UP000789525">
    <property type="component" value="Unassembled WGS sequence"/>
</dbReference>
<keyword evidence="2" id="KW-1185">Reference proteome</keyword>
<evidence type="ECO:0000313" key="1">
    <source>
        <dbReference type="EMBL" id="CAG8589596.1"/>
    </source>
</evidence>
<proteinExistence type="predicted"/>
<reference evidence="1" key="1">
    <citation type="submission" date="2021-06" db="EMBL/GenBank/DDBJ databases">
        <authorList>
            <person name="Kallberg Y."/>
            <person name="Tangrot J."/>
            <person name="Rosling A."/>
        </authorList>
    </citation>
    <scope>NUCLEOTIDE SEQUENCE</scope>
    <source>
        <strain evidence="1">CL356</strain>
    </source>
</reference>
<dbReference type="EMBL" id="CAJVPT010012728">
    <property type="protein sequence ID" value="CAG8589596.1"/>
    <property type="molecule type" value="Genomic_DNA"/>
</dbReference>
<accession>A0ACA9MHM6</accession>